<feature type="compositionally biased region" description="Polar residues" evidence="1">
    <location>
        <begin position="9"/>
        <end position="22"/>
    </location>
</feature>
<accession>A0ABD1NSG5</accession>
<organism evidence="3 4">
    <name type="scientific">Abeliophyllum distichum</name>
    <dbReference type="NCBI Taxonomy" id="126358"/>
    <lineage>
        <taxon>Eukaryota</taxon>
        <taxon>Viridiplantae</taxon>
        <taxon>Streptophyta</taxon>
        <taxon>Embryophyta</taxon>
        <taxon>Tracheophyta</taxon>
        <taxon>Spermatophyta</taxon>
        <taxon>Magnoliopsida</taxon>
        <taxon>eudicotyledons</taxon>
        <taxon>Gunneridae</taxon>
        <taxon>Pentapetalae</taxon>
        <taxon>asterids</taxon>
        <taxon>lamiids</taxon>
        <taxon>Lamiales</taxon>
        <taxon>Oleaceae</taxon>
        <taxon>Forsythieae</taxon>
        <taxon>Abeliophyllum</taxon>
    </lineage>
</organism>
<feature type="region of interest" description="Disordered" evidence="1">
    <location>
        <begin position="1"/>
        <end position="42"/>
    </location>
</feature>
<evidence type="ECO:0000313" key="3">
    <source>
        <dbReference type="EMBL" id="KAL2454542.1"/>
    </source>
</evidence>
<comment type="caution">
    <text evidence="3">The sequence shown here is derived from an EMBL/GenBank/DDBJ whole genome shotgun (WGS) entry which is preliminary data.</text>
</comment>
<dbReference type="AlphaFoldDB" id="A0ABD1NSG5"/>
<evidence type="ECO:0000256" key="1">
    <source>
        <dbReference type="SAM" id="MobiDB-lite"/>
    </source>
</evidence>
<dbReference type="EMBL" id="JBFOLK010000339">
    <property type="protein sequence ID" value="KAL2454542.1"/>
    <property type="molecule type" value="Genomic_DNA"/>
</dbReference>
<dbReference type="Pfam" id="PF04852">
    <property type="entry name" value="ALOG_dom"/>
    <property type="match status" value="1"/>
</dbReference>
<gene>
    <name evidence="3" type="ORF">Adt_47958</name>
</gene>
<keyword evidence="4" id="KW-1185">Reference proteome</keyword>
<proteinExistence type="predicted"/>
<feature type="domain" description="ALOG" evidence="2">
    <location>
        <begin position="29"/>
        <end position="58"/>
    </location>
</feature>
<protein>
    <submittedName>
        <fullName evidence="3">ALOG domain-containing protein</fullName>
    </submittedName>
</protein>
<sequence length="176" mass="18613">MDSFPDMGSPNSGNSSVHTENLASSSAGTSSPGTSRLSRYENQKRRDWNTFGQYQKQTMKNHLMVGLILGLLVNFHCAATFAHLNSVIGSAAVAIGEQPLSKIAIHKAKLALQDSASIKATPIVLGIRASLGGAPSLLHPLEQNLADYARAKLRPSGTFTTQTVGPLSGSQRLKGT</sequence>
<dbReference type="InterPro" id="IPR006936">
    <property type="entry name" value="ALOG_dom"/>
</dbReference>
<evidence type="ECO:0000313" key="4">
    <source>
        <dbReference type="Proteomes" id="UP001604336"/>
    </source>
</evidence>
<reference evidence="4" key="1">
    <citation type="submission" date="2024-07" db="EMBL/GenBank/DDBJ databases">
        <title>Two chromosome-level genome assemblies of Korean endemic species Abeliophyllum distichum and Forsythia ovata (Oleaceae).</title>
        <authorList>
            <person name="Jang H."/>
        </authorList>
    </citation>
    <scope>NUCLEOTIDE SEQUENCE [LARGE SCALE GENOMIC DNA]</scope>
</reference>
<name>A0ABD1NSG5_9LAMI</name>
<dbReference type="Proteomes" id="UP001604336">
    <property type="component" value="Unassembled WGS sequence"/>
</dbReference>
<evidence type="ECO:0000259" key="2">
    <source>
        <dbReference type="Pfam" id="PF04852"/>
    </source>
</evidence>
<feature type="compositionally biased region" description="Low complexity" evidence="1">
    <location>
        <begin position="23"/>
        <end position="35"/>
    </location>
</feature>